<organism evidence="1 2">
    <name type="scientific">Brevundimonas pondensis</name>
    <dbReference type="NCBI Taxonomy" id="2774189"/>
    <lineage>
        <taxon>Bacteria</taxon>
        <taxon>Pseudomonadati</taxon>
        <taxon>Pseudomonadota</taxon>
        <taxon>Alphaproteobacteria</taxon>
        <taxon>Caulobacterales</taxon>
        <taxon>Caulobacteraceae</taxon>
        <taxon>Brevundimonas</taxon>
    </lineage>
</organism>
<keyword evidence="2" id="KW-1185">Reference proteome</keyword>
<proteinExistence type="predicted"/>
<accession>A0ABX7SHD0</accession>
<evidence type="ECO:0000313" key="2">
    <source>
        <dbReference type="Proteomes" id="UP000663942"/>
    </source>
</evidence>
<dbReference type="EMBL" id="CP062006">
    <property type="protein sequence ID" value="QTC86408.1"/>
    <property type="molecule type" value="Genomic_DNA"/>
</dbReference>
<dbReference type="Proteomes" id="UP000663942">
    <property type="component" value="Chromosome"/>
</dbReference>
<reference evidence="1 2" key="1">
    <citation type="submission" date="2020-09" db="EMBL/GenBank/DDBJ databases">
        <title>Brevundimonas sp. LVF1 isolated from an oligotrophic pond in Goettingen, Germany.</title>
        <authorList>
            <person name="Friedrich I."/>
            <person name="Klassen A."/>
            <person name="Neubauer H."/>
            <person name="Schneider D."/>
            <person name="Hertel R."/>
            <person name="Daniel R."/>
        </authorList>
    </citation>
    <scope>NUCLEOTIDE SEQUENCE [LARGE SCALE GENOMIC DNA]</scope>
    <source>
        <strain evidence="1 2">LVF1</strain>
    </source>
</reference>
<sequence length="55" mass="6074">MESGLKIENGWSRRGYGGGGFEVYRGKGRHARRLQPSASGGILFSLFMSWLRGKA</sequence>
<dbReference type="RefSeq" id="WP_207821741.1">
    <property type="nucleotide sequence ID" value="NZ_CP062006.1"/>
</dbReference>
<evidence type="ECO:0000313" key="1">
    <source>
        <dbReference type="EMBL" id="QTC86408.1"/>
    </source>
</evidence>
<protein>
    <submittedName>
        <fullName evidence="1">Uncharacterized protein</fullName>
    </submittedName>
</protein>
<gene>
    <name evidence="1" type="ORF">IFE19_09510</name>
</gene>
<name>A0ABX7SHD0_9CAUL</name>